<dbReference type="Gene3D" id="1.10.10.10">
    <property type="entry name" value="Winged helix-like DNA-binding domain superfamily/Winged helix DNA-binding domain"/>
    <property type="match status" value="1"/>
</dbReference>
<evidence type="ECO:0000313" key="8">
    <source>
        <dbReference type="EMBL" id="THB60950.1"/>
    </source>
</evidence>
<sequence>MKYIIVYEEIKTQIEDKTYVDGERLPSIRELASFYQCSIDTIKRALALLVENHYIYVKDRSGYFVLQKGPLKTNGTDSDWIDFRSKQANLITFPFHDFQLCLKRATETFKNELFEYGESQGSAELIHVLQKWFETQQLYCTHDNLFITTGVQQALFILSHLSFPNNKKTILVEMPSYHLLLDLLKLEHLPFLTISRDQNGIDFDLLEVYFRDNDIKFFYTTPRLSSPLGLSYSEKEKQKLVYLAQKYDVYLVEDDYLADYITQPNNLPLHYYDTSDHVFYLKSFSKIMFPGLRIGACILPKPFIQDFKAYRSLIDIDSSLFSQTALALYIKNGMFDHQIKQTKQQQHKRNQAFMATISQKYAPTLFQFDKFNSCKSFLTLPKSISKTRFETNLKKQQVRLDDISRHFVETNNHEQTLYGLEFFNLTPQQINLGMKKIQIAYENSL</sequence>
<proteinExistence type="inferred from homology"/>
<dbReference type="GO" id="GO:0003677">
    <property type="term" value="F:DNA binding"/>
    <property type="evidence" value="ECO:0007669"/>
    <property type="project" value="UniProtKB-KW"/>
</dbReference>
<feature type="domain" description="HTH gntR-type" evidence="7">
    <location>
        <begin position="1"/>
        <end position="68"/>
    </location>
</feature>
<dbReference type="CDD" id="cd07377">
    <property type="entry name" value="WHTH_GntR"/>
    <property type="match status" value="1"/>
</dbReference>
<evidence type="ECO:0000256" key="6">
    <source>
        <dbReference type="ARBA" id="ARBA00023163"/>
    </source>
</evidence>
<evidence type="ECO:0000256" key="2">
    <source>
        <dbReference type="ARBA" id="ARBA00022576"/>
    </source>
</evidence>
<dbReference type="EMBL" id="SDGV01000017">
    <property type="protein sequence ID" value="THB60950.1"/>
    <property type="molecule type" value="Genomic_DNA"/>
</dbReference>
<dbReference type="InterPro" id="IPR051446">
    <property type="entry name" value="HTH_trans_reg/aminotransferase"/>
</dbReference>
<dbReference type="Proteomes" id="UP000310506">
    <property type="component" value="Unassembled WGS sequence"/>
</dbReference>
<keyword evidence="8" id="KW-0808">Transferase</keyword>
<evidence type="ECO:0000259" key="7">
    <source>
        <dbReference type="PROSITE" id="PS50949"/>
    </source>
</evidence>
<dbReference type="InterPro" id="IPR015424">
    <property type="entry name" value="PyrdxlP-dep_Trfase"/>
</dbReference>
<keyword evidence="4" id="KW-0805">Transcription regulation</keyword>
<dbReference type="SUPFAM" id="SSF46785">
    <property type="entry name" value="Winged helix' DNA-binding domain"/>
    <property type="match status" value="1"/>
</dbReference>
<dbReference type="Gene3D" id="3.40.640.10">
    <property type="entry name" value="Type I PLP-dependent aspartate aminotransferase-like (Major domain)"/>
    <property type="match status" value="1"/>
</dbReference>
<dbReference type="SUPFAM" id="SSF53383">
    <property type="entry name" value="PLP-dependent transferases"/>
    <property type="match status" value="1"/>
</dbReference>
<dbReference type="PANTHER" id="PTHR46577:SF1">
    <property type="entry name" value="HTH-TYPE TRANSCRIPTIONAL REGULATORY PROTEIN GABR"/>
    <property type="match status" value="1"/>
</dbReference>
<dbReference type="PROSITE" id="PS50949">
    <property type="entry name" value="HTH_GNTR"/>
    <property type="match status" value="1"/>
</dbReference>
<dbReference type="CDD" id="cd00609">
    <property type="entry name" value="AAT_like"/>
    <property type="match status" value="1"/>
</dbReference>
<evidence type="ECO:0000256" key="5">
    <source>
        <dbReference type="ARBA" id="ARBA00023125"/>
    </source>
</evidence>
<evidence type="ECO:0000313" key="9">
    <source>
        <dbReference type="Proteomes" id="UP000310506"/>
    </source>
</evidence>
<protein>
    <submittedName>
        <fullName evidence="8">PLP-dependent aminotransferase family protein</fullName>
    </submittedName>
</protein>
<keyword evidence="9" id="KW-1185">Reference proteome</keyword>
<evidence type="ECO:0000256" key="4">
    <source>
        <dbReference type="ARBA" id="ARBA00023015"/>
    </source>
</evidence>
<dbReference type="OrthoDB" id="9802328at2"/>
<reference evidence="8 9" key="1">
    <citation type="submission" date="2019-01" db="EMBL/GenBank/DDBJ databases">
        <title>Vagococcus silagei sp. nov. isolated from brewer's grain.</title>
        <authorList>
            <person name="Guu J.-R."/>
        </authorList>
    </citation>
    <scope>NUCLEOTIDE SEQUENCE [LARGE SCALE GENOMIC DNA]</scope>
    <source>
        <strain evidence="8 9">2B-2</strain>
    </source>
</reference>
<dbReference type="InterPro" id="IPR036388">
    <property type="entry name" value="WH-like_DNA-bd_sf"/>
</dbReference>
<dbReference type="SMART" id="SM00345">
    <property type="entry name" value="HTH_GNTR"/>
    <property type="match status" value="1"/>
</dbReference>
<keyword evidence="5" id="KW-0238">DNA-binding</keyword>
<dbReference type="GO" id="GO:0003700">
    <property type="term" value="F:DNA-binding transcription factor activity"/>
    <property type="evidence" value="ECO:0007669"/>
    <property type="project" value="InterPro"/>
</dbReference>
<dbReference type="InterPro" id="IPR000524">
    <property type="entry name" value="Tscrpt_reg_HTH_GntR"/>
</dbReference>
<gene>
    <name evidence="8" type="ORF">ESZ54_08265</name>
</gene>
<dbReference type="AlphaFoldDB" id="A0A4S3B537"/>
<name>A0A4S3B537_9ENTE</name>
<comment type="caution">
    <text evidence="8">The sequence shown here is derived from an EMBL/GenBank/DDBJ whole genome shotgun (WGS) entry which is preliminary data.</text>
</comment>
<keyword evidence="3" id="KW-0663">Pyridoxal phosphate</keyword>
<keyword evidence="2 8" id="KW-0032">Aminotransferase</keyword>
<dbReference type="InterPro" id="IPR004839">
    <property type="entry name" value="Aminotransferase_I/II_large"/>
</dbReference>
<dbReference type="Pfam" id="PF00392">
    <property type="entry name" value="GntR"/>
    <property type="match status" value="1"/>
</dbReference>
<evidence type="ECO:0000256" key="3">
    <source>
        <dbReference type="ARBA" id="ARBA00022898"/>
    </source>
</evidence>
<keyword evidence="6" id="KW-0804">Transcription</keyword>
<dbReference type="GO" id="GO:0030170">
    <property type="term" value="F:pyridoxal phosphate binding"/>
    <property type="evidence" value="ECO:0007669"/>
    <property type="project" value="InterPro"/>
</dbReference>
<dbReference type="PANTHER" id="PTHR46577">
    <property type="entry name" value="HTH-TYPE TRANSCRIPTIONAL REGULATORY PROTEIN GABR"/>
    <property type="match status" value="1"/>
</dbReference>
<dbReference type="InterPro" id="IPR015421">
    <property type="entry name" value="PyrdxlP-dep_Trfase_major"/>
</dbReference>
<evidence type="ECO:0000256" key="1">
    <source>
        <dbReference type="ARBA" id="ARBA00005384"/>
    </source>
</evidence>
<dbReference type="InterPro" id="IPR036390">
    <property type="entry name" value="WH_DNA-bd_sf"/>
</dbReference>
<dbReference type="Pfam" id="PF00155">
    <property type="entry name" value="Aminotran_1_2"/>
    <property type="match status" value="1"/>
</dbReference>
<accession>A0A4S3B537</accession>
<dbReference type="RefSeq" id="WP_136137196.1">
    <property type="nucleotide sequence ID" value="NZ_SDGV01000017.1"/>
</dbReference>
<dbReference type="GO" id="GO:0008483">
    <property type="term" value="F:transaminase activity"/>
    <property type="evidence" value="ECO:0007669"/>
    <property type="project" value="UniProtKB-KW"/>
</dbReference>
<comment type="similarity">
    <text evidence="1">In the C-terminal section; belongs to the class-I pyridoxal-phosphate-dependent aminotransferase family.</text>
</comment>
<organism evidence="8 9">
    <name type="scientific">Vagococcus silagei</name>
    <dbReference type="NCBI Taxonomy" id="2508885"/>
    <lineage>
        <taxon>Bacteria</taxon>
        <taxon>Bacillati</taxon>
        <taxon>Bacillota</taxon>
        <taxon>Bacilli</taxon>
        <taxon>Lactobacillales</taxon>
        <taxon>Enterococcaceae</taxon>
        <taxon>Vagococcus</taxon>
    </lineage>
</organism>